<dbReference type="Pfam" id="PF04199">
    <property type="entry name" value="Cyclase"/>
    <property type="match status" value="1"/>
</dbReference>
<accession>A0A561F1A3</accession>
<dbReference type="AlphaFoldDB" id="A0A561F1A3"/>
<dbReference type="InterPro" id="IPR007325">
    <property type="entry name" value="KFase/CYL"/>
</dbReference>
<proteinExistence type="predicted"/>
<dbReference type="SUPFAM" id="SSF102198">
    <property type="entry name" value="Putative cyclase"/>
    <property type="match status" value="1"/>
</dbReference>
<dbReference type="EMBL" id="VIVR01000001">
    <property type="protein sequence ID" value="TWE21636.1"/>
    <property type="molecule type" value="Genomic_DNA"/>
</dbReference>
<dbReference type="RefSeq" id="WP_246193041.1">
    <property type="nucleotide sequence ID" value="NZ_BAAABR010000039.1"/>
</dbReference>
<dbReference type="PANTHER" id="PTHR34861">
    <property type="match status" value="1"/>
</dbReference>
<feature type="compositionally biased region" description="Low complexity" evidence="1">
    <location>
        <begin position="242"/>
        <end position="254"/>
    </location>
</feature>
<comment type="caution">
    <text evidence="2">The sequence shown here is derived from an EMBL/GenBank/DDBJ whole genome shotgun (WGS) entry which is preliminary data.</text>
</comment>
<evidence type="ECO:0000313" key="3">
    <source>
        <dbReference type="Proteomes" id="UP000318416"/>
    </source>
</evidence>
<name>A0A561F1A3_9ACTN</name>
<evidence type="ECO:0000313" key="2">
    <source>
        <dbReference type="EMBL" id="TWE21636.1"/>
    </source>
</evidence>
<dbReference type="PANTHER" id="PTHR34861:SF10">
    <property type="entry name" value="CYCLASE"/>
    <property type="match status" value="1"/>
</dbReference>
<feature type="region of interest" description="Disordered" evidence="1">
    <location>
        <begin position="65"/>
        <end position="95"/>
    </location>
</feature>
<dbReference type="InterPro" id="IPR037175">
    <property type="entry name" value="KFase_sf"/>
</dbReference>
<evidence type="ECO:0000256" key="1">
    <source>
        <dbReference type="SAM" id="MobiDB-lite"/>
    </source>
</evidence>
<sequence>MRTHTEPGREPRMSQEEFRSLYRRLREQAGDVSHSRGTLDTITPATVRAAAGEVRSGRTVTLAAPVETRPGPDNPEPAGHRITSPPEAQGGTSGLHFATDRFSMNIHGDADSHLDALCHIAYDGTLHGGIPAATVTAAGATALSVEVAHDGIVGRGVLLDIPRLRGVPWLEPGDHVTAAETAQHVRVGQGDLLFVRVGHRRRRSESGPWDAAHARAGLHPSAMEFLAERRVAVLGGDGNNDTASAATGSTASPAWYAARPTRR</sequence>
<organism evidence="2 3">
    <name type="scientific">Kitasatospora atroaurantiaca</name>
    <dbReference type="NCBI Taxonomy" id="285545"/>
    <lineage>
        <taxon>Bacteria</taxon>
        <taxon>Bacillati</taxon>
        <taxon>Actinomycetota</taxon>
        <taxon>Actinomycetes</taxon>
        <taxon>Kitasatosporales</taxon>
        <taxon>Streptomycetaceae</taxon>
        <taxon>Kitasatospora</taxon>
    </lineage>
</organism>
<dbReference type="GO" id="GO:0019441">
    <property type="term" value="P:L-tryptophan catabolic process to kynurenine"/>
    <property type="evidence" value="ECO:0007669"/>
    <property type="project" value="InterPro"/>
</dbReference>
<feature type="region of interest" description="Disordered" evidence="1">
    <location>
        <begin position="1"/>
        <end position="20"/>
    </location>
</feature>
<dbReference type="Gene3D" id="3.50.30.50">
    <property type="entry name" value="Putative cyclase"/>
    <property type="match status" value="1"/>
</dbReference>
<keyword evidence="3" id="KW-1185">Reference proteome</keyword>
<dbReference type="Proteomes" id="UP000318416">
    <property type="component" value="Unassembled WGS sequence"/>
</dbReference>
<protein>
    <submittedName>
        <fullName evidence="2">Putative cyclase</fullName>
    </submittedName>
</protein>
<feature type="region of interest" description="Disordered" evidence="1">
    <location>
        <begin position="241"/>
        <end position="263"/>
    </location>
</feature>
<gene>
    <name evidence="2" type="ORF">FB465_6831</name>
</gene>
<dbReference type="GO" id="GO:0004061">
    <property type="term" value="F:arylformamidase activity"/>
    <property type="evidence" value="ECO:0007669"/>
    <property type="project" value="InterPro"/>
</dbReference>
<reference evidence="2 3" key="1">
    <citation type="submission" date="2019-06" db="EMBL/GenBank/DDBJ databases">
        <title>Sequencing the genomes of 1000 actinobacteria strains.</title>
        <authorList>
            <person name="Klenk H.-P."/>
        </authorList>
    </citation>
    <scope>NUCLEOTIDE SEQUENCE [LARGE SCALE GENOMIC DNA]</scope>
    <source>
        <strain evidence="2 3">DSM 41649</strain>
    </source>
</reference>